<accession>A0A250XJL4</accession>
<reference evidence="3 4" key="1">
    <citation type="submission" date="2017-08" db="EMBL/GenBank/DDBJ databases">
        <title>Acidophilic green algal genome provides insights into adaptation to an acidic environment.</title>
        <authorList>
            <person name="Hirooka S."/>
            <person name="Hirose Y."/>
            <person name="Kanesaki Y."/>
            <person name="Higuchi S."/>
            <person name="Fujiwara T."/>
            <person name="Onuma R."/>
            <person name="Era A."/>
            <person name="Ohbayashi R."/>
            <person name="Uzuka A."/>
            <person name="Nozaki H."/>
            <person name="Yoshikawa H."/>
            <person name="Miyagishima S.Y."/>
        </authorList>
    </citation>
    <scope>NUCLEOTIDE SEQUENCE [LARGE SCALE GENOMIC DNA]</scope>
    <source>
        <strain evidence="3 4">NIES-2499</strain>
    </source>
</reference>
<dbReference type="PROSITE" id="PS50222">
    <property type="entry name" value="EF_HAND_2"/>
    <property type="match status" value="2"/>
</dbReference>
<organism evidence="3 4">
    <name type="scientific">Chlamydomonas eustigma</name>
    <dbReference type="NCBI Taxonomy" id="1157962"/>
    <lineage>
        <taxon>Eukaryota</taxon>
        <taxon>Viridiplantae</taxon>
        <taxon>Chlorophyta</taxon>
        <taxon>core chlorophytes</taxon>
        <taxon>Chlorophyceae</taxon>
        <taxon>CS clade</taxon>
        <taxon>Chlamydomonadales</taxon>
        <taxon>Chlamydomonadaceae</taxon>
        <taxon>Chlamydomonas</taxon>
    </lineage>
</organism>
<proteinExistence type="predicted"/>
<evidence type="ECO:0000313" key="3">
    <source>
        <dbReference type="EMBL" id="GAX83281.1"/>
    </source>
</evidence>
<dbReference type="GO" id="GO:0005509">
    <property type="term" value="F:calcium ion binding"/>
    <property type="evidence" value="ECO:0007669"/>
    <property type="project" value="InterPro"/>
</dbReference>
<dbReference type="InterPro" id="IPR018247">
    <property type="entry name" value="EF_Hand_1_Ca_BS"/>
</dbReference>
<name>A0A250XJL4_9CHLO</name>
<dbReference type="Proteomes" id="UP000232323">
    <property type="component" value="Unassembled WGS sequence"/>
</dbReference>
<gene>
    <name evidence="3" type="ORF">CEUSTIGMA_g10707.t1</name>
</gene>
<dbReference type="PROSITE" id="PS00018">
    <property type="entry name" value="EF_HAND_1"/>
    <property type="match status" value="2"/>
</dbReference>
<dbReference type="Pfam" id="PF13499">
    <property type="entry name" value="EF-hand_7"/>
    <property type="match status" value="1"/>
</dbReference>
<dbReference type="CDD" id="cd00051">
    <property type="entry name" value="EFh"/>
    <property type="match status" value="1"/>
</dbReference>
<feature type="domain" description="EF-hand" evidence="2">
    <location>
        <begin position="31"/>
        <end position="66"/>
    </location>
</feature>
<dbReference type="InterPro" id="IPR002048">
    <property type="entry name" value="EF_hand_dom"/>
</dbReference>
<keyword evidence="1" id="KW-0106">Calcium</keyword>
<dbReference type="OrthoDB" id="191686at2759"/>
<dbReference type="InterPro" id="IPR011992">
    <property type="entry name" value="EF-hand-dom_pair"/>
</dbReference>
<evidence type="ECO:0000313" key="4">
    <source>
        <dbReference type="Proteomes" id="UP000232323"/>
    </source>
</evidence>
<dbReference type="SUPFAM" id="SSF47473">
    <property type="entry name" value="EF-hand"/>
    <property type="match status" value="1"/>
</dbReference>
<dbReference type="Gene3D" id="1.10.238.10">
    <property type="entry name" value="EF-hand"/>
    <property type="match status" value="1"/>
</dbReference>
<comment type="caution">
    <text evidence="3">The sequence shown here is derived from an EMBL/GenBank/DDBJ whole genome shotgun (WGS) entry which is preliminary data.</text>
</comment>
<dbReference type="SMART" id="SM00054">
    <property type="entry name" value="EFh"/>
    <property type="match status" value="2"/>
</dbReference>
<dbReference type="EMBL" id="BEGY01000095">
    <property type="protein sequence ID" value="GAX83281.1"/>
    <property type="molecule type" value="Genomic_DNA"/>
</dbReference>
<dbReference type="AlphaFoldDB" id="A0A250XJL4"/>
<keyword evidence="4" id="KW-1185">Reference proteome</keyword>
<feature type="domain" description="EF-hand" evidence="2">
    <location>
        <begin position="73"/>
        <end position="108"/>
    </location>
</feature>
<sequence>MASIASNVSSMRATPQETFESLQIVMSDEPTFQKLVDTVFGNMDANKSGTLDSKELTAFMVQVCDDMGVQDPPTPAQVHQVFKHLDLNGDNSVSRDELAVFLRHLFTEQMHQASVQIAKMEKQEKQEKAATSLSGLFKKQEKAATSLSGLFKKKK</sequence>
<protein>
    <recommendedName>
        <fullName evidence="2">EF-hand domain-containing protein</fullName>
    </recommendedName>
</protein>
<evidence type="ECO:0000259" key="2">
    <source>
        <dbReference type="PROSITE" id="PS50222"/>
    </source>
</evidence>
<evidence type="ECO:0000256" key="1">
    <source>
        <dbReference type="ARBA" id="ARBA00022837"/>
    </source>
</evidence>